<protein>
    <submittedName>
        <fullName evidence="8">Serine/threonine protein kinase</fullName>
    </submittedName>
</protein>
<dbReference type="RefSeq" id="WP_182843327.1">
    <property type="nucleotide sequence ID" value="NZ_BAAALP010000039.1"/>
</dbReference>
<dbReference type="InterPro" id="IPR017441">
    <property type="entry name" value="Protein_kinase_ATP_BS"/>
</dbReference>
<dbReference type="PROSITE" id="PS00108">
    <property type="entry name" value="PROTEIN_KINASE_ST"/>
    <property type="match status" value="1"/>
</dbReference>
<feature type="region of interest" description="Disordered" evidence="6">
    <location>
        <begin position="265"/>
        <end position="296"/>
    </location>
</feature>
<dbReference type="GO" id="GO:0004674">
    <property type="term" value="F:protein serine/threonine kinase activity"/>
    <property type="evidence" value="ECO:0007669"/>
    <property type="project" value="UniProtKB-KW"/>
</dbReference>
<feature type="compositionally biased region" description="Basic and acidic residues" evidence="6">
    <location>
        <begin position="287"/>
        <end position="296"/>
    </location>
</feature>
<evidence type="ECO:0000259" key="7">
    <source>
        <dbReference type="PROSITE" id="PS50011"/>
    </source>
</evidence>
<sequence>MSPLEDADPRTIGGYPLLGRIGTGGMGTVFLAREPDTSERVAVKTIHPRLAGDAKFRERLREEAVMASRVASFCTARVLDYGEDASGLPYIVSEYVGGMSLQRRLLQSGPLPAADLHGVAVGVAAGLSAVHAAGLIHGDVKPANVILTLSGPRVIDFGVSRKCDSPSPAPSGTVVGTPGWVPPEVIRGGPPTPAADVFGWGCLVAYAGTGRLPFGEGEPTEVALRTANEEPDLSDVPPDLLPTVRAALAKNPLERPTAPDLLLSLVGYPASPEPTPAVPASAEEPPEETKEFSAVA</sequence>
<proteinExistence type="predicted"/>
<keyword evidence="2 5" id="KW-0547">Nucleotide-binding</keyword>
<evidence type="ECO:0000256" key="1">
    <source>
        <dbReference type="ARBA" id="ARBA00022679"/>
    </source>
</evidence>
<keyword evidence="3 8" id="KW-0418">Kinase</keyword>
<dbReference type="InterPro" id="IPR000719">
    <property type="entry name" value="Prot_kinase_dom"/>
</dbReference>
<dbReference type="SUPFAM" id="SSF56112">
    <property type="entry name" value="Protein kinase-like (PK-like)"/>
    <property type="match status" value="1"/>
</dbReference>
<dbReference type="AlphaFoldDB" id="A0A7W3QKX8"/>
<dbReference type="Proteomes" id="UP000572680">
    <property type="component" value="Unassembled WGS sequence"/>
</dbReference>
<evidence type="ECO:0000256" key="5">
    <source>
        <dbReference type="PROSITE-ProRule" id="PRU10141"/>
    </source>
</evidence>
<keyword evidence="8" id="KW-0723">Serine/threonine-protein kinase</keyword>
<keyword evidence="4 5" id="KW-0067">ATP-binding</keyword>
<accession>A0A7W3QKX8</accession>
<reference evidence="8 9" key="1">
    <citation type="submission" date="2020-08" db="EMBL/GenBank/DDBJ databases">
        <title>Genomic Encyclopedia of Type Strains, Phase IV (KMG-IV): sequencing the most valuable type-strain genomes for metagenomic binning, comparative biology and taxonomic classification.</title>
        <authorList>
            <person name="Goeker M."/>
        </authorList>
    </citation>
    <scope>NUCLEOTIDE SEQUENCE [LARGE SCALE GENOMIC DNA]</scope>
    <source>
        <strain evidence="8 9">DSM 44197</strain>
    </source>
</reference>
<dbReference type="Gene3D" id="3.30.200.20">
    <property type="entry name" value="Phosphorylase Kinase, domain 1"/>
    <property type="match status" value="1"/>
</dbReference>
<dbReference type="InterPro" id="IPR008271">
    <property type="entry name" value="Ser/Thr_kinase_AS"/>
</dbReference>
<dbReference type="InterPro" id="IPR011009">
    <property type="entry name" value="Kinase-like_dom_sf"/>
</dbReference>
<evidence type="ECO:0000313" key="9">
    <source>
        <dbReference type="Proteomes" id="UP000572680"/>
    </source>
</evidence>
<dbReference type="CDD" id="cd14014">
    <property type="entry name" value="STKc_PknB_like"/>
    <property type="match status" value="1"/>
</dbReference>
<dbReference type="Gene3D" id="1.10.510.10">
    <property type="entry name" value="Transferase(Phosphotransferase) domain 1"/>
    <property type="match status" value="1"/>
</dbReference>
<dbReference type="EMBL" id="JACJIA010000003">
    <property type="protein sequence ID" value="MBA8950920.1"/>
    <property type="molecule type" value="Genomic_DNA"/>
</dbReference>
<keyword evidence="9" id="KW-1185">Reference proteome</keyword>
<dbReference type="PROSITE" id="PS50011">
    <property type="entry name" value="PROTEIN_KINASE_DOM"/>
    <property type="match status" value="1"/>
</dbReference>
<name>A0A7W3QKX8_ACTNM</name>
<evidence type="ECO:0000313" key="8">
    <source>
        <dbReference type="EMBL" id="MBA8950920.1"/>
    </source>
</evidence>
<evidence type="ECO:0000256" key="4">
    <source>
        <dbReference type="ARBA" id="ARBA00022840"/>
    </source>
</evidence>
<evidence type="ECO:0000256" key="3">
    <source>
        <dbReference type="ARBA" id="ARBA00022777"/>
    </source>
</evidence>
<organism evidence="8 9">
    <name type="scientific">Actinomadura namibiensis</name>
    <dbReference type="NCBI Taxonomy" id="182080"/>
    <lineage>
        <taxon>Bacteria</taxon>
        <taxon>Bacillati</taxon>
        <taxon>Actinomycetota</taxon>
        <taxon>Actinomycetes</taxon>
        <taxon>Streptosporangiales</taxon>
        <taxon>Thermomonosporaceae</taxon>
        <taxon>Actinomadura</taxon>
    </lineage>
</organism>
<gene>
    <name evidence="8" type="ORF">HNR61_002551</name>
</gene>
<keyword evidence="1" id="KW-0808">Transferase</keyword>
<dbReference type="SMART" id="SM00220">
    <property type="entry name" value="S_TKc"/>
    <property type="match status" value="1"/>
</dbReference>
<evidence type="ECO:0000256" key="2">
    <source>
        <dbReference type="ARBA" id="ARBA00022741"/>
    </source>
</evidence>
<dbReference type="PANTHER" id="PTHR43289">
    <property type="entry name" value="MITOGEN-ACTIVATED PROTEIN KINASE KINASE KINASE 20-RELATED"/>
    <property type="match status" value="1"/>
</dbReference>
<dbReference type="PANTHER" id="PTHR43289:SF34">
    <property type="entry name" value="SERINE_THREONINE-PROTEIN KINASE YBDM-RELATED"/>
    <property type="match status" value="1"/>
</dbReference>
<comment type="caution">
    <text evidence="8">The sequence shown here is derived from an EMBL/GenBank/DDBJ whole genome shotgun (WGS) entry which is preliminary data.</text>
</comment>
<feature type="domain" description="Protein kinase" evidence="7">
    <location>
        <begin position="15"/>
        <end position="271"/>
    </location>
</feature>
<dbReference type="PROSITE" id="PS00107">
    <property type="entry name" value="PROTEIN_KINASE_ATP"/>
    <property type="match status" value="1"/>
</dbReference>
<dbReference type="Pfam" id="PF00069">
    <property type="entry name" value="Pkinase"/>
    <property type="match status" value="1"/>
</dbReference>
<evidence type="ECO:0000256" key="6">
    <source>
        <dbReference type="SAM" id="MobiDB-lite"/>
    </source>
</evidence>
<feature type="binding site" evidence="5">
    <location>
        <position position="44"/>
    </location>
    <ligand>
        <name>ATP</name>
        <dbReference type="ChEBI" id="CHEBI:30616"/>
    </ligand>
</feature>
<dbReference type="GO" id="GO:0005524">
    <property type="term" value="F:ATP binding"/>
    <property type="evidence" value="ECO:0007669"/>
    <property type="project" value="UniProtKB-UniRule"/>
</dbReference>